<gene>
    <name evidence="3" type="ORF">GCM10010251_95470</name>
</gene>
<reference evidence="3" key="2">
    <citation type="submission" date="2020-09" db="EMBL/GenBank/DDBJ databases">
        <authorList>
            <person name="Sun Q."/>
            <person name="Ohkuma M."/>
        </authorList>
    </citation>
    <scope>NUCLEOTIDE SEQUENCE</scope>
    <source>
        <strain evidence="3">JCM 4346</strain>
    </source>
</reference>
<evidence type="ECO:0000313" key="4">
    <source>
        <dbReference type="Proteomes" id="UP000658320"/>
    </source>
</evidence>
<feature type="transmembrane region" description="Helical" evidence="2">
    <location>
        <begin position="49"/>
        <end position="69"/>
    </location>
</feature>
<dbReference type="Proteomes" id="UP000658320">
    <property type="component" value="Unassembled WGS sequence"/>
</dbReference>
<evidence type="ECO:0000256" key="2">
    <source>
        <dbReference type="SAM" id="Phobius"/>
    </source>
</evidence>
<sequence length="124" mass="13107">MVDWTVPGGLAAGLLIATVTAPVLLPLGFWLCLRALAPASHHLPPAGELAPRTLTGFALAVGVVGGIYAHRRRLPARPHPRRTGSARCPRRPGRARRHLRHPLVGAAAYTLLALASTGDVAPDW</sequence>
<keyword evidence="2" id="KW-0472">Membrane</keyword>
<comment type="caution">
    <text evidence="3">The sequence shown here is derived from an EMBL/GenBank/DDBJ whole genome shotgun (WGS) entry which is preliminary data.</text>
</comment>
<keyword evidence="4" id="KW-1185">Reference proteome</keyword>
<organism evidence="3 4">
    <name type="scientific">Streptomyces aurantiogriseus</name>
    <dbReference type="NCBI Taxonomy" id="66870"/>
    <lineage>
        <taxon>Bacteria</taxon>
        <taxon>Bacillati</taxon>
        <taxon>Actinomycetota</taxon>
        <taxon>Actinomycetes</taxon>
        <taxon>Kitasatosporales</taxon>
        <taxon>Streptomycetaceae</taxon>
        <taxon>Streptomyces</taxon>
    </lineage>
</organism>
<protein>
    <submittedName>
        <fullName evidence="3">Uncharacterized protein</fullName>
    </submittedName>
</protein>
<evidence type="ECO:0000256" key="1">
    <source>
        <dbReference type="SAM" id="MobiDB-lite"/>
    </source>
</evidence>
<accession>A0A918L0A9</accession>
<dbReference type="EMBL" id="BMSX01000047">
    <property type="protein sequence ID" value="GGR63717.1"/>
    <property type="molecule type" value="Genomic_DNA"/>
</dbReference>
<feature type="region of interest" description="Disordered" evidence="1">
    <location>
        <begin position="75"/>
        <end position="94"/>
    </location>
</feature>
<evidence type="ECO:0000313" key="3">
    <source>
        <dbReference type="EMBL" id="GGR63717.1"/>
    </source>
</evidence>
<keyword evidence="2" id="KW-0812">Transmembrane</keyword>
<keyword evidence="2" id="KW-1133">Transmembrane helix</keyword>
<reference evidence="3" key="1">
    <citation type="journal article" date="2014" name="Int. J. Syst. Evol. Microbiol.">
        <title>Complete genome sequence of Corynebacterium casei LMG S-19264T (=DSM 44701T), isolated from a smear-ripened cheese.</title>
        <authorList>
            <consortium name="US DOE Joint Genome Institute (JGI-PGF)"/>
            <person name="Walter F."/>
            <person name="Albersmeier A."/>
            <person name="Kalinowski J."/>
            <person name="Ruckert C."/>
        </authorList>
    </citation>
    <scope>NUCLEOTIDE SEQUENCE</scope>
    <source>
        <strain evidence="3">JCM 4346</strain>
    </source>
</reference>
<feature type="transmembrane region" description="Helical" evidence="2">
    <location>
        <begin position="12"/>
        <end position="37"/>
    </location>
</feature>
<proteinExistence type="predicted"/>
<dbReference type="AlphaFoldDB" id="A0A918L0A9"/>
<name>A0A918L0A9_9ACTN</name>